<dbReference type="Proteomes" id="UP000019149">
    <property type="component" value="Unassembled WGS sequence"/>
</dbReference>
<dbReference type="SUPFAM" id="SSF47473">
    <property type="entry name" value="EF-hand"/>
    <property type="match status" value="1"/>
</dbReference>
<dbReference type="InterPro" id="IPR011992">
    <property type="entry name" value="EF-hand-dom_pair"/>
</dbReference>
<dbReference type="PANTHER" id="PTHR44324:SF1">
    <property type="entry name" value="WD REPEAT-CONTAINING PROTEIN 49"/>
    <property type="match status" value="1"/>
</dbReference>
<dbReference type="Pfam" id="PF00400">
    <property type="entry name" value="WD40"/>
    <property type="match status" value="3"/>
</dbReference>
<dbReference type="Gene3D" id="2.130.10.10">
    <property type="entry name" value="YVTN repeat-like/Quinoprotein amine dehydrogenase"/>
    <property type="match status" value="3"/>
</dbReference>
<dbReference type="EMBL" id="APAU02000066">
    <property type="protein sequence ID" value="EUB58195.1"/>
    <property type="molecule type" value="Genomic_DNA"/>
</dbReference>
<dbReference type="GeneID" id="36342654"/>
<name>W6UAT6_ECHGR</name>
<dbReference type="STRING" id="6210.W6UAT6"/>
<dbReference type="InterPro" id="IPR020472">
    <property type="entry name" value="WD40_PAC1"/>
</dbReference>
<sequence>MGTYWNSKDSHTQSANEQSIEMKLTVDDLMALKEAFSVPGKGYNGLLALNKEQFIEALTIILNRGSRQEYDELFDKIDVSAEGVVDWDKIAAHFIVDCHERDERSNSISIPQWKELKTLHSPHKDNIQKITRLNNFERYLSISKEGLVVMYGLDMHPQKSNKISTDLCKQRDLWVSDAVTMPNINKMAFLLSSREILFSTLNLKLELQTTIKLVDLPSIPVCADYWYNSENHNEAFLLWGDTDGYVTIIFWRFAQTILFERPPNLPQDKEESTIVVHYLTVSKSSEAAIIRRFKIHNDWVRQVRYIPQLDCLISCATQWNSALAISWLERLAPGPDGTMEESFVRTLTHVSRFYIHQGINGFDYHSDLSLIATAGINYHINLWNPYVTSKPSGLLRGHSAPVVAVQFQTKRQRLLSFSKDNVLRVWDTQLQVCIQKLAGIYPKSLDVYYKTYFHEEKGRLFIAYNATLGVLQMKPEITDRIFTHNDPVVGVIVTVGQGGRMSYWLVESGQRVKNLSQCHGNAEITCLSQDATYTRLYTGSTNGTVKVWDMNGSCLHTLVCPHNTFLDVAQVVILKRAVIVMGGSKHFIIFRSTNFGDHYVFPSEWKSPPQHKDDVMAGCPLPPHSLITGSYDGELIVWNTNSELFSRRMNQRCSPNSETYSEMLYNISRVVLLTARTTIKSGSSKGANVVSCGGSGYVRFWNAYECILVGEFAAHPKVSSIVMAVDPSNGMLATADVEGNVKVWNIATYCLVEGEEKCMYEPPLLSKWKAHLDLITDLVFCVRPEKRAVLTTASSDCSVCLWSIDGQRLGIFGQAERWKLDLYQRDMTTGSVFSQETKSQFSVEKESEEDSKKNFNEPDDFDPFASLPGRNFNFGIKDVLGDGKITSESDLTRIRNNLTVWDKTCLGEEYRKIRLEKPMRQQPRILVEMPFLYADKLGRPNYGPYYSVGIRPLMKQKGLQMPDFMINPVKYFANREDYTGTSALYSHSKLPLVEKYVYNQLNANSSVAPKKIFTGKDLFPKYLLEFDEQLHQVNQYVTRDRVSLSEHKVEKESMEGNSAWRWTAAKRNSLQKIPENA</sequence>
<evidence type="ECO:0000256" key="1">
    <source>
        <dbReference type="ARBA" id="ARBA00022574"/>
    </source>
</evidence>
<dbReference type="PRINTS" id="PR00320">
    <property type="entry name" value="GPROTEINBRPT"/>
</dbReference>
<evidence type="ECO:0000256" key="3">
    <source>
        <dbReference type="PROSITE-ProRule" id="PRU00221"/>
    </source>
</evidence>
<dbReference type="InterPro" id="IPR001680">
    <property type="entry name" value="WD40_rpt"/>
</dbReference>
<keyword evidence="2" id="KW-0677">Repeat</keyword>
<dbReference type="InterPro" id="IPR015943">
    <property type="entry name" value="WD40/YVTN_repeat-like_dom_sf"/>
</dbReference>
<dbReference type="KEGG" id="egl:EGR_06939"/>
<dbReference type="PROSITE" id="PS50294">
    <property type="entry name" value="WD_REPEATS_REGION"/>
    <property type="match status" value="1"/>
</dbReference>
<keyword evidence="1 3" id="KW-0853">WD repeat</keyword>
<protein>
    <submittedName>
        <fullName evidence="4">WD repeat-containing protein 49</fullName>
    </submittedName>
</protein>
<evidence type="ECO:0000256" key="2">
    <source>
        <dbReference type="ARBA" id="ARBA00022737"/>
    </source>
</evidence>
<dbReference type="SUPFAM" id="SSF50978">
    <property type="entry name" value="WD40 repeat-like"/>
    <property type="match status" value="2"/>
</dbReference>
<dbReference type="OrthoDB" id="10251381at2759"/>
<dbReference type="InterPro" id="IPR051242">
    <property type="entry name" value="WD-EF-hand_domain"/>
</dbReference>
<dbReference type="OMA" id="GQAKHWQ"/>
<proteinExistence type="predicted"/>
<dbReference type="PROSITE" id="PS00678">
    <property type="entry name" value="WD_REPEATS_1"/>
    <property type="match status" value="1"/>
</dbReference>
<dbReference type="InterPro" id="IPR036322">
    <property type="entry name" value="WD40_repeat_dom_sf"/>
</dbReference>
<dbReference type="CTD" id="36342654"/>
<dbReference type="RefSeq" id="XP_024349391.1">
    <property type="nucleotide sequence ID" value="XM_024496188.1"/>
</dbReference>
<organism evidence="4 5">
    <name type="scientific">Echinococcus granulosus</name>
    <name type="common">Hydatid tapeworm</name>
    <dbReference type="NCBI Taxonomy" id="6210"/>
    <lineage>
        <taxon>Eukaryota</taxon>
        <taxon>Metazoa</taxon>
        <taxon>Spiralia</taxon>
        <taxon>Lophotrochozoa</taxon>
        <taxon>Platyhelminthes</taxon>
        <taxon>Cestoda</taxon>
        <taxon>Eucestoda</taxon>
        <taxon>Cyclophyllidea</taxon>
        <taxon>Taeniidae</taxon>
        <taxon>Echinococcus</taxon>
        <taxon>Echinococcus granulosus group</taxon>
    </lineage>
</organism>
<evidence type="ECO:0000313" key="5">
    <source>
        <dbReference type="Proteomes" id="UP000019149"/>
    </source>
</evidence>
<dbReference type="SMART" id="SM00320">
    <property type="entry name" value="WD40"/>
    <property type="match status" value="8"/>
</dbReference>
<gene>
    <name evidence="4" type="ORF">EGR_06939</name>
</gene>
<keyword evidence="5" id="KW-1185">Reference proteome</keyword>
<reference evidence="4 5" key="1">
    <citation type="journal article" date="2013" name="Nat. Genet.">
        <title>The genome of the hydatid tapeworm Echinococcus granulosus.</title>
        <authorList>
            <person name="Zheng H."/>
            <person name="Zhang W."/>
            <person name="Zhang L."/>
            <person name="Zhang Z."/>
            <person name="Li J."/>
            <person name="Lu G."/>
            <person name="Zhu Y."/>
            <person name="Wang Y."/>
            <person name="Huang Y."/>
            <person name="Liu J."/>
            <person name="Kang H."/>
            <person name="Chen J."/>
            <person name="Wang L."/>
            <person name="Chen A."/>
            <person name="Yu S."/>
            <person name="Gao Z."/>
            <person name="Jin L."/>
            <person name="Gu W."/>
            <person name="Wang Z."/>
            <person name="Zhao L."/>
            <person name="Shi B."/>
            <person name="Wen H."/>
            <person name="Lin R."/>
            <person name="Jones M.K."/>
            <person name="Brejova B."/>
            <person name="Vinar T."/>
            <person name="Zhao G."/>
            <person name="McManus D.P."/>
            <person name="Chen Z."/>
            <person name="Zhou Y."/>
            <person name="Wang S."/>
        </authorList>
    </citation>
    <scope>NUCLEOTIDE SEQUENCE [LARGE SCALE GENOMIC DNA]</scope>
</reference>
<comment type="caution">
    <text evidence="4">The sequence shown here is derived from an EMBL/GenBank/DDBJ whole genome shotgun (WGS) entry which is preliminary data.</text>
</comment>
<feature type="repeat" description="WD" evidence="3">
    <location>
        <begin position="395"/>
        <end position="427"/>
    </location>
</feature>
<dbReference type="PANTHER" id="PTHR44324">
    <property type="entry name" value="WD40 REPEAT DOMAIN 95"/>
    <property type="match status" value="1"/>
</dbReference>
<feature type="repeat" description="WD" evidence="3">
    <location>
        <begin position="536"/>
        <end position="551"/>
    </location>
</feature>
<dbReference type="PROSITE" id="PS50082">
    <property type="entry name" value="WD_REPEATS_2"/>
    <property type="match status" value="2"/>
</dbReference>
<evidence type="ECO:0000313" key="4">
    <source>
        <dbReference type="EMBL" id="EUB58195.1"/>
    </source>
</evidence>
<accession>W6UAT6</accession>
<dbReference type="AlphaFoldDB" id="W6UAT6"/>
<dbReference type="InterPro" id="IPR019775">
    <property type="entry name" value="WD40_repeat_CS"/>
</dbReference>